<evidence type="ECO:0000256" key="2">
    <source>
        <dbReference type="ARBA" id="ARBA00022448"/>
    </source>
</evidence>
<proteinExistence type="predicted"/>
<comment type="subcellular location">
    <subcellularLocation>
        <location evidence="1">Cell membrane</location>
        <topology evidence="1">Multi-pass membrane protein</topology>
    </subcellularLocation>
</comment>
<feature type="transmembrane region" description="Helical" evidence="7">
    <location>
        <begin position="412"/>
        <end position="432"/>
    </location>
</feature>
<evidence type="ECO:0000259" key="8">
    <source>
        <dbReference type="PROSITE" id="PS50850"/>
    </source>
</evidence>
<feature type="transmembrane region" description="Helical" evidence="7">
    <location>
        <begin position="438"/>
        <end position="459"/>
    </location>
</feature>
<keyword evidence="5 7" id="KW-0472">Membrane</keyword>
<dbReference type="PROSITE" id="PS00217">
    <property type="entry name" value="SUGAR_TRANSPORT_2"/>
    <property type="match status" value="1"/>
</dbReference>
<dbReference type="PANTHER" id="PTHR23511">
    <property type="entry name" value="SYNAPTIC VESICLE GLYCOPROTEIN 2"/>
    <property type="match status" value="1"/>
</dbReference>
<dbReference type="EMBL" id="CP097218">
    <property type="protein sequence ID" value="UQN28336.1"/>
    <property type="molecule type" value="Genomic_DNA"/>
</dbReference>
<accession>A0ABY4N2L4</accession>
<dbReference type="PANTHER" id="PTHR23511:SF34">
    <property type="entry name" value="SYNAPTIC VESICLE GLYCOPROTEIN 2"/>
    <property type="match status" value="1"/>
</dbReference>
<dbReference type="Gene3D" id="1.20.1250.20">
    <property type="entry name" value="MFS general substrate transporter like domains"/>
    <property type="match status" value="1"/>
</dbReference>
<feature type="transmembrane region" description="Helical" evidence="7">
    <location>
        <begin position="203"/>
        <end position="224"/>
    </location>
</feature>
<dbReference type="InterPro" id="IPR036259">
    <property type="entry name" value="MFS_trans_sf"/>
</dbReference>
<feature type="transmembrane region" description="Helical" evidence="7">
    <location>
        <begin position="288"/>
        <end position="308"/>
    </location>
</feature>
<evidence type="ECO:0000256" key="5">
    <source>
        <dbReference type="ARBA" id="ARBA00023136"/>
    </source>
</evidence>
<feature type="transmembrane region" description="Helical" evidence="7">
    <location>
        <begin position="353"/>
        <end position="373"/>
    </location>
</feature>
<feature type="region of interest" description="Disordered" evidence="6">
    <location>
        <begin position="1"/>
        <end position="34"/>
    </location>
</feature>
<organism evidence="9 10">
    <name type="scientific">Brachybacterium kimchii</name>
    <dbReference type="NCBI Taxonomy" id="2942909"/>
    <lineage>
        <taxon>Bacteria</taxon>
        <taxon>Bacillati</taxon>
        <taxon>Actinomycetota</taxon>
        <taxon>Actinomycetes</taxon>
        <taxon>Micrococcales</taxon>
        <taxon>Dermabacteraceae</taxon>
        <taxon>Brachybacterium</taxon>
    </lineage>
</organism>
<gene>
    <name evidence="9" type="ORF">M4486_11840</name>
</gene>
<keyword evidence="3 7" id="KW-0812">Transmembrane</keyword>
<dbReference type="CDD" id="cd17316">
    <property type="entry name" value="MFS_SV2_like"/>
    <property type="match status" value="1"/>
</dbReference>
<dbReference type="InterPro" id="IPR020846">
    <property type="entry name" value="MFS_dom"/>
</dbReference>
<evidence type="ECO:0000256" key="7">
    <source>
        <dbReference type="SAM" id="Phobius"/>
    </source>
</evidence>
<keyword evidence="4 7" id="KW-1133">Transmembrane helix</keyword>
<dbReference type="InterPro" id="IPR005829">
    <property type="entry name" value="Sugar_transporter_CS"/>
</dbReference>
<dbReference type="SUPFAM" id="SSF103473">
    <property type="entry name" value="MFS general substrate transporter"/>
    <property type="match status" value="1"/>
</dbReference>
<reference evidence="9" key="1">
    <citation type="submission" date="2022-05" db="EMBL/GenBank/DDBJ databases">
        <title>Genomic analysis of Brachybacterium sp. CBA3104.</title>
        <authorList>
            <person name="Roh S.W."/>
            <person name="Kim Y.B."/>
            <person name="Kim Y."/>
        </authorList>
    </citation>
    <scope>NUCLEOTIDE SEQUENCE</scope>
    <source>
        <strain evidence="9">CBA3104</strain>
    </source>
</reference>
<feature type="transmembrane region" description="Helical" evidence="7">
    <location>
        <begin position="117"/>
        <end position="140"/>
    </location>
</feature>
<evidence type="ECO:0000313" key="9">
    <source>
        <dbReference type="EMBL" id="UQN28336.1"/>
    </source>
</evidence>
<evidence type="ECO:0000313" key="10">
    <source>
        <dbReference type="Proteomes" id="UP001055868"/>
    </source>
</evidence>
<evidence type="ECO:0000256" key="4">
    <source>
        <dbReference type="ARBA" id="ARBA00022989"/>
    </source>
</evidence>
<feature type="transmembrane region" description="Helical" evidence="7">
    <location>
        <begin position="146"/>
        <end position="163"/>
    </location>
</feature>
<dbReference type="Pfam" id="PF00083">
    <property type="entry name" value="Sugar_tr"/>
    <property type="match status" value="1"/>
</dbReference>
<evidence type="ECO:0000256" key="3">
    <source>
        <dbReference type="ARBA" id="ARBA00022692"/>
    </source>
</evidence>
<feature type="domain" description="Major facilitator superfamily (MFS) profile" evidence="8">
    <location>
        <begin position="51"/>
        <end position="466"/>
    </location>
</feature>
<dbReference type="PROSITE" id="PS50850">
    <property type="entry name" value="MFS"/>
    <property type="match status" value="1"/>
</dbReference>
<feature type="transmembrane region" description="Helical" evidence="7">
    <location>
        <begin position="328"/>
        <end position="348"/>
    </location>
</feature>
<evidence type="ECO:0000256" key="1">
    <source>
        <dbReference type="ARBA" id="ARBA00004651"/>
    </source>
</evidence>
<feature type="transmembrane region" description="Helical" evidence="7">
    <location>
        <begin position="51"/>
        <end position="73"/>
    </location>
</feature>
<keyword evidence="2" id="KW-0813">Transport</keyword>
<evidence type="ECO:0000256" key="6">
    <source>
        <dbReference type="SAM" id="MobiDB-lite"/>
    </source>
</evidence>
<dbReference type="RefSeq" id="WP_249477380.1">
    <property type="nucleotide sequence ID" value="NZ_CP097218.1"/>
</dbReference>
<keyword evidence="10" id="KW-1185">Reference proteome</keyword>
<feature type="transmembrane region" description="Helical" evidence="7">
    <location>
        <begin position="175"/>
        <end position="197"/>
    </location>
</feature>
<name>A0ABY4N2L4_9MICO</name>
<dbReference type="Proteomes" id="UP001055868">
    <property type="component" value="Chromosome"/>
</dbReference>
<feature type="transmembrane region" description="Helical" evidence="7">
    <location>
        <begin position="85"/>
        <end position="105"/>
    </location>
</feature>
<dbReference type="InterPro" id="IPR005828">
    <property type="entry name" value="MFS_sugar_transport-like"/>
</dbReference>
<sequence length="475" mass="50690">MTIDSTEGGAGGPGSRSEDAAGDTPWRSAGTPSNVASRLERLPLSRWQVKIRLLIGTGTFFDAFDALAIAQVLPVLTPMWGLTGTQIAALISIGYLGQLIGALLISGVAERFGRTRAMALAIGVFSVFSVLCALSTGFWMLLLMRLLQGVGLGGQVPIGAVYINEITKAKGRGRFVLLFELIFSVGVVLCAVVGRFVVPAFGWQGMFLVGALPVLLILPILRVVPESPRWLAARGREEAADAQMLRIESAVVRAGRALDDPEPLGIGIREARGRMRELLGPDYRRRTLTVWLIWFATYIVYYGIGTWLPSLYRGHFGLPLETSLNYALIGNLGAFLGAAICAFTIDLLGRRRIFILSLAGSAVMMGVLALLGAQQPWQVLVFGSLAYLAAGAASIGLYLYTPEIYPTRIRAVGVGAATSWLRIASMIGPVMVGSLVTSGLGLVCGIFAAIAAIAAVVVAKWATETKDRVLEEISH</sequence>
<feature type="transmembrane region" description="Helical" evidence="7">
    <location>
        <begin position="379"/>
        <end position="400"/>
    </location>
</feature>
<protein>
    <submittedName>
        <fullName evidence="9">MFS transporter</fullName>
    </submittedName>
</protein>